<name>A0A558J181_9GAMM</name>
<sequence length="141" mass="15960">MCTNAFPNDGSEWYDFQSLGNLPPYSCEFDLDIDNPISFRRPPGTDDFQVIELPLRSALETMEEGDQYSLNPARWNKVARDLSEGWCYHPWMSAVPGGRPTLQDGRHRIVSMMKLLGMASAPFIVEPEHVAAVKAWPAFQL</sequence>
<evidence type="ECO:0000313" key="1">
    <source>
        <dbReference type="EMBL" id="TVU87399.1"/>
    </source>
</evidence>
<dbReference type="EMBL" id="VNFE01000010">
    <property type="protein sequence ID" value="TVU87399.1"/>
    <property type="molecule type" value="Genomic_DNA"/>
</dbReference>
<dbReference type="AlphaFoldDB" id="A0A558J181"/>
<protein>
    <submittedName>
        <fullName evidence="1">Uncharacterized protein</fullName>
    </submittedName>
</protein>
<reference evidence="1 2" key="1">
    <citation type="submission" date="2019-07" db="EMBL/GenBank/DDBJ databases">
        <title>Diversity of Bacteria from Kongsfjorden, Arctic.</title>
        <authorList>
            <person name="Yu Y."/>
        </authorList>
    </citation>
    <scope>NUCLEOTIDE SEQUENCE [LARGE SCALE GENOMIC DNA]</scope>
    <source>
        <strain evidence="1 2">SM1922</strain>
    </source>
</reference>
<gene>
    <name evidence="1" type="ORF">FQP89_22470</name>
</gene>
<dbReference type="Proteomes" id="UP000317288">
    <property type="component" value="Unassembled WGS sequence"/>
</dbReference>
<accession>A0A558J181</accession>
<proteinExistence type="predicted"/>
<evidence type="ECO:0000313" key="2">
    <source>
        <dbReference type="Proteomes" id="UP000317288"/>
    </source>
</evidence>
<organism evidence="1 2">
    <name type="scientific">Vreelandella titanicae</name>
    <dbReference type="NCBI Taxonomy" id="664683"/>
    <lineage>
        <taxon>Bacteria</taxon>
        <taxon>Pseudomonadati</taxon>
        <taxon>Pseudomonadota</taxon>
        <taxon>Gammaproteobacteria</taxon>
        <taxon>Oceanospirillales</taxon>
        <taxon>Halomonadaceae</taxon>
        <taxon>Vreelandella</taxon>
    </lineage>
</organism>
<comment type="caution">
    <text evidence="1">The sequence shown here is derived from an EMBL/GenBank/DDBJ whole genome shotgun (WGS) entry which is preliminary data.</text>
</comment>